<dbReference type="SUPFAM" id="SSF75169">
    <property type="entry name" value="DsrEFH-like"/>
    <property type="match status" value="1"/>
</dbReference>
<gene>
    <name evidence="2" type="ORF">V6X51_06410</name>
</gene>
<dbReference type="EMBL" id="JBAKFG010000002">
    <property type="protein sequence ID" value="MEX0373067.1"/>
    <property type="molecule type" value="Genomic_DNA"/>
</dbReference>
<sequence>MNTFRQLLAGFVLTVFSASALAQSGPDMLSILTSDEDETQAMALILTMQAQKNGAVPQVLLCDDAGDLAVSSEVDESETLRGPDASPAQMIQRLVNNGVQVDVCAIYLPNREYTEADLIDGVGVAQPPAIGALVADPSVREFTF</sequence>
<feature type="signal peptide" evidence="1">
    <location>
        <begin position="1"/>
        <end position="22"/>
    </location>
</feature>
<evidence type="ECO:0000256" key="1">
    <source>
        <dbReference type="SAM" id="SignalP"/>
    </source>
</evidence>
<feature type="chain" id="PRO_5045335898" evidence="1">
    <location>
        <begin position="23"/>
        <end position="144"/>
    </location>
</feature>
<keyword evidence="1" id="KW-0732">Signal</keyword>
<dbReference type="InterPro" id="IPR027396">
    <property type="entry name" value="DsrEFH-like"/>
</dbReference>
<evidence type="ECO:0000313" key="3">
    <source>
        <dbReference type="Proteomes" id="UP001556636"/>
    </source>
</evidence>
<evidence type="ECO:0000313" key="2">
    <source>
        <dbReference type="EMBL" id="MEX0373067.1"/>
    </source>
</evidence>
<name>A0ABV3RZH3_9GAMM</name>
<proteinExistence type="predicted"/>
<accession>A0ABV3RZH3</accession>
<organism evidence="2 3">
    <name type="scientific">Spiribacter roseus</name>
    <dbReference type="NCBI Taxonomy" id="1855875"/>
    <lineage>
        <taxon>Bacteria</taxon>
        <taxon>Pseudomonadati</taxon>
        <taxon>Pseudomonadota</taxon>
        <taxon>Gammaproteobacteria</taxon>
        <taxon>Chromatiales</taxon>
        <taxon>Ectothiorhodospiraceae</taxon>
        <taxon>Spiribacter</taxon>
    </lineage>
</organism>
<dbReference type="Gene3D" id="3.40.1260.10">
    <property type="entry name" value="DsrEFH-like"/>
    <property type="match status" value="1"/>
</dbReference>
<reference evidence="2 3" key="1">
    <citation type="submission" date="2024-02" db="EMBL/GenBank/DDBJ databases">
        <title>New especies of Spiribacter isolated from saline water.</title>
        <authorList>
            <person name="Leon M.J."/>
            <person name="De La Haba R."/>
            <person name="Sanchez-Porro C."/>
            <person name="Ventosa A."/>
        </authorList>
    </citation>
    <scope>NUCLEOTIDE SEQUENCE [LARGE SCALE GENOMIC DNA]</scope>
    <source>
        <strain evidence="3">ag22IC6-196</strain>
    </source>
</reference>
<protein>
    <submittedName>
        <fullName evidence="2">DsrE family protein</fullName>
    </submittedName>
</protein>
<keyword evidence="3" id="KW-1185">Reference proteome</keyword>
<dbReference type="RefSeq" id="WP_200833083.1">
    <property type="nucleotide sequence ID" value="NZ_JBAKFE010000001.1"/>
</dbReference>
<dbReference type="Proteomes" id="UP001556636">
    <property type="component" value="Unassembled WGS sequence"/>
</dbReference>
<comment type="caution">
    <text evidence="2">The sequence shown here is derived from an EMBL/GenBank/DDBJ whole genome shotgun (WGS) entry which is preliminary data.</text>
</comment>